<keyword evidence="1" id="KW-0472">Membrane</keyword>
<gene>
    <name evidence="2" type="ORF">JCM9152_2164</name>
</gene>
<organism evidence="2 3">
    <name type="scientific">Halalkalibacter hemicellulosilyticusJCM 9152</name>
    <dbReference type="NCBI Taxonomy" id="1236971"/>
    <lineage>
        <taxon>Bacteria</taxon>
        <taxon>Bacillati</taxon>
        <taxon>Bacillota</taxon>
        <taxon>Bacilli</taxon>
        <taxon>Bacillales</taxon>
        <taxon>Bacillaceae</taxon>
        <taxon>Halalkalibacter</taxon>
    </lineage>
</organism>
<evidence type="ECO:0000313" key="3">
    <source>
        <dbReference type="Proteomes" id="UP000018895"/>
    </source>
</evidence>
<dbReference type="OrthoDB" id="2940341at2"/>
<comment type="caution">
    <text evidence="2">The sequence shown here is derived from an EMBL/GenBank/DDBJ whole genome shotgun (WGS) entry which is preliminary data.</text>
</comment>
<evidence type="ECO:0000313" key="2">
    <source>
        <dbReference type="EMBL" id="GAE30748.1"/>
    </source>
</evidence>
<protein>
    <submittedName>
        <fullName evidence="2">Uncharacterized protein</fullName>
    </submittedName>
</protein>
<reference evidence="2" key="1">
    <citation type="journal article" date="2014" name="Genome Announc.">
        <title>Draft Genome Sequences of Three Alkaliphilic Bacillus Strains, Bacillus wakoensis JCM 9140T, Bacillus akibai JCM 9157T, and Bacillus hemicellulosilyticus JCM 9152T.</title>
        <authorList>
            <person name="Yuki M."/>
            <person name="Oshima K."/>
            <person name="Suda W."/>
            <person name="Oshida Y."/>
            <person name="Kitamura K."/>
            <person name="Iida T."/>
            <person name="Hattori M."/>
            <person name="Ohkuma M."/>
        </authorList>
    </citation>
    <scope>NUCLEOTIDE SEQUENCE [LARGE SCALE GENOMIC DNA]</scope>
    <source>
        <strain evidence="2">JCM 9152</strain>
    </source>
</reference>
<accession>W4QGG5</accession>
<keyword evidence="1" id="KW-1133">Transmembrane helix</keyword>
<proteinExistence type="predicted"/>
<dbReference type="STRING" id="1236971.JCM9152_2164"/>
<sequence>MLNSNKTVLILPILLMVIMFVGGYYFLNGVESITNEQLEDHIDFDIEYTAQETSIVINGEWNWNVMPSEGLYGNDYIGVSVSNDQLNYTNAILELTYGDQVIEQIEGVDVENGIIFVFPNELVEQVSYGNSGRFQIELEHNEIVDKELNVHYLHTWTNHVPMDLEDAAFESPTFGEALEVPYWMISRKVNGEQMINQ</sequence>
<dbReference type="EMBL" id="BAUU01000013">
    <property type="protein sequence ID" value="GAE30748.1"/>
    <property type="molecule type" value="Genomic_DNA"/>
</dbReference>
<feature type="transmembrane region" description="Helical" evidence="1">
    <location>
        <begin position="7"/>
        <end position="27"/>
    </location>
</feature>
<evidence type="ECO:0000256" key="1">
    <source>
        <dbReference type="SAM" id="Phobius"/>
    </source>
</evidence>
<dbReference type="Proteomes" id="UP000018895">
    <property type="component" value="Unassembled WGS sequence"/>
</dbReference>
<dbReference type="RefSeq" id="WP_035343676.1">
    <property type="nucleotide sequence ID" value="NZ_BAUU01000013.1"/>
</dbReference>
<dbReference type="AlphaFoldDB" id="W4QGG5"/>
<name>W4QGG5_9BACI</name>
<keyword evidence="3" id="KW-1185">Reference proteome</keyword>
<keyword evidence="1" id="KW-0812">Transmembrane</keyword>